<dbReference type="FunFam" id="1.10.287.110:FF:000031">
    <property type="entry name" value="Molecular chaperone DnaJ"/>
    <property type="match status" value="1"/>
</dbReference>
<accession>A0A943I327</accession>
<keyword evidence="5 13" id="KW-0479">Metal-binding</keyword>
<dbReference type="GO" id="GO:0005524">
    <property type="term" value="F:ATP binding"/>
    <property type="evidence" value="ECO:0007669"/>
    <property type="project" value="InterPro"/>
</dbReference>
<dbReference type="SUPFAM" id="SSF57938">
    <property type="entry name" value="DnaJ/Hsp40 cysteine-rich domain"/>
    <property type="match status" value="1"/>
</dbReference>
<dbReference type="PANTHER" id="PTHR43096">
    <property type="entry name" value="DNAJ HOMOLOG 1, MITOCHONDRIAL-RELATED"/>
    <property type="match status" value="1"/>
</dbReference>
<dbReference type="Gene3D" id="2.10.230.10">
    <property type="entry name" value="Heat shock protein DnaJ, cysteine-rich domain"/>
    <property type="match status" value="1"/>
</dbReference>
<evidence type="ECO:0000256" key="9">
    <source>
        <dbReference type="ARBA" id="ARBA00023016"/>
    </source>
</evidence>
<feature type="repeat" description="CXXCXGXG motif" evidence="13">
    <location>
        <begin position="218"/>
        <end position="225"/>
    </location>
</feature>
<dbReference type="InterPro" id="IPR036869">
    <property type="entry name" value="J_dom_sf"/>
</dbReference>
<dbReference type="PROSITE" id="PS51188">
    <property type="entry name" value="ZF_CR"/>
    <property type="match status" value="1"/>
</dbReference>
<evidence type="ECO:0000259" key="15">
    <source>
        <dbReference type="PROSITE" id="PS50076"/>
    </source>
</evidence>
<feature type="zinc finger region" description="CR-type" evidence="14">
    <location>
        <begin position="148"/>
        <end position="230"/>
    </location>
</feature>
<dbReference type="GO" id="GO:0051082">
    <property type="term" value="F:unfolded protein binding"/>
    <property type="evidence" value="ECO:0007669"/>
    <property type="project" value="UniProtKB-UniRule"/>
</dbReference>
<dbReference type="InterPro" id="IPR001305">
    <property type="entry name" value="HSP_DnaJ_Cys-rich_dom"/>
</dbReference>
<feature type="repeat" description="CXXCXGXG motif" evidence="13">
    <location>
        <begin position="178"/>
        <end position="185"/>
    </location>
</feature>
<dbReference type="NCBIfam" id="NF008035">
    <property type="entry name" value="PRK10767.1"/>
    <property type="match status" value="1"/>
</dbReference>
<dbReference type="FunFam" id="2.60.260.20:FF:000009">
    <property type="entry name" value="Putative Mitochondrial DnaJ chaperone"/>
    <property type="match status" value="1"/>
</dbReference>
<dbReference type="FunFam" id="2.60.260.20:FF:000004">
    <property type="entry name" value="Molecular chaperone DnaJ"/>
    <property type="match status" value="1"/>
</dbReference>
<dbReference type="InterPro" id="IPR036410">
    <property type="entry name" value="HSP_DnaJ_Cys-rich_dom_sf"/>
</dbReference>
<dbReference type="Pfam" id="PF00226">
    <property type="entry name" value="DnaJ"/>
    <property type="match status" value="1"/>
</dbReference>
<dbReference type="Gene3D" id="1.10.287.110">
    <property type="entry name" value="DnaJ domain"/>
    <property type="match status" value="1"/>
</dbReference>
<dbReference type="PRINTS" id="PR00625">
    <property type="entry name" value="JDOMAIN"/>
</dbReference>
<dbReference type="InterPro" id="IPR002939">
    <property type="entry name" value="DnaJ_C"/>
</dbReference>
<comment type="cofactor">
    <cofactor evidence="13">
        <name>Zn(2+)</name>
        <dbReference type="ChEBI" id="CHEBI:29105"/>
    </cofactor>
    <text evidence="13">Binds 2 Zn(2+) ions per monomer.</text>
</comment>
<dbReference type="PANTHER" id="PTHR43096:SF48">
    <property type="entry name" value="CHAPERONE PROTEIN DNAJ"/>
    <property type="match status" value="1"/>
</dbReference>
<feature type="binding site" evidence="13">
    <location>
        <position position="218"/>
    </location>
    <ligand>
        <name>Zn(2+)</name>
        <dbReference type="ChEBI" id="CHEBI:29105"/>
        <label>1</label>
    </ligand>
</feature>
<dbReference type="GO" id="GO:0031072">
    <property type="term" value="F:heat shock protein binding"/>
    <property type="evidence" value="ECO:0007669"/>
    <property type="project" value="InterPro"/>
</dbReference>
<evidence type="ECO:0000256" key="12">
    <source>
        <dbReference type="ARBA" id="ARBA00067609"/>
    </source>
</evidence>
<dbReference type="GO" id="GO:0016491">
    <property type="term" value="F:oxidoreductase activity"/>
    <property type="evidence" value="ECO:0007669"/>
    <property type="project" value="UniProtKB-KW"/>
</dbReference>
<keyword evidence="9 13" id="KW-0346">Stress response</keyword>
<keyword evidence="3 13" id="KW-0963">Cytoplasm</keyword>
<feature type="binding site" evidence="13">
    <location>
        <position position="178"/>
    </location>
    <ligand>
        <name>Zn(2+)</name>
        <dbReference type="ChEBI" id="CHEBI:29105"/>
        <label>2</label>
    </ligand>
</feature>
<sequence length="394" mass="42775">MADKKDYYEVLGVDKSASPEELKKAYRKLARKYHPDLNKDNPEAADKFKEVNEAYQVLSDPQKKAAYDQYGHAAFQNGGPGAGGNPFGGGFGGFSGGFGGEGMDDIFNMFFGGAGAGASRSRRADRGPRQGADLRADLEITFEEAAFGTEKKIRLNREEECEHCHGTGAAEGSHPETCPDCHGTGEVRVTQNSIFGQVVNVRTCSRCHGTGQIITNPCKHCHGTGRVKQKRVITVKIPAGVDSGSRLRVAGEGEAGMRGGRAGDLYVYLYVKSHKFFEREGTTVLCEVPISIVQAALGAEIKVPTLYGQTTIKVPEGTQPNRVLRIKGKGIPNLRTGVKGDQLIQIKVVVPTRLSDAQKEALRKFADASGESINPEEKSFFNKVKDFFDKKDKK</sequence>
<evidence type="ECO:0000256" key="6">
    <source>
        <dbReference type="ARBA" id="ARBA00022737"/>
    </source>
</evidence>
<dbReference type="AlphaFoldDB" id="A0A943I327"/>
<evidence type="ECO:0000256" key="8">
    <source>
        <dbReference type="ARBA" id="ARBA00022833"/>
    </source>
</evidence>
<evidence type="ECO:0000256" key="11">
    <source>
        <dbReference type="ARBA" id="ARBA00061004"/>
    </source>
</evidence>
<dbReference type="CDD" id="cd06257">
    <property type="entry name" value="DnaJ"/>
    <property type="match status" value="1"/>
</dbReference>
<dbReference type="InterPro" id="IPR012724">
    <property type="entry name" value="DnaJ"/>
</dbReference>
<feature type="binding site" evidence="13">
    <location>
        <position position="207"/>
    </location>
    <ligand>
        <name>Zn(2+)</name>
        <dbReference type="ChEBI" id="CHEBI:29105"/>
        <label>2</label>
    </ligand>
</feature>
<name>A0A943I327_9FIRM</name>
<dbReference type="GO" id="GO:0005737">
    <property type="term" value="C:cytoplasm"/>
    <property type="evidence" value="ECO:0007669"/>
    <property type="project" value="UniProtKB-SubCell"/>
</dbReference>
<dbReference type="Pfam" id="PF00684">
    <property type="entry name" value="DnaJ_CXXCXGXG"/>
    <property type="match status" value="1"/>
</dbReference>
<evidence type="ECO:0000256" key="4">
    <source>
        <dbReference type="ARBA" id="ARBA00022705"/>
    </source>
</evidence>
<proteinExistence type="inferred from homology"/>
<keyword evidence="17" id="KW-0560">Oxidoreductase</keyword>
<organism evidence="17 18">
    <name type="scientific">Acidaminococcus intestini</name>
    <dbReference type="NCBI Taxonomy" id="187327"/>
    <lineage>
        <taxon>Bacteria</taxon>
        <taxon>Bacillati</taxon>
        <taxon>Bacillota</taxon>
        <taxon>Negativicutes</taxon>
        <taxon>Acidaminococcales</taxon>
        <taxon>Acidaminococcaceae</taxon>
        <taxon>Acidaminococcus</taxon>
    </lineage>
</organism>
<evidence type="ECO:0000313" key="17">
    <source>
        <dbReference type="EMBL" id="MBS5520549.1"/>
    </source>
</evidence>
<dbReference type="Proteomes" id="UP000754226">
    <property type="component" value="Unassembled WGS sequence"/>
</dbReference>
<dbReference type="InterPro" id="IPR001623">
    <property type="entry name" value="DnaJ_domain"/>
</dbReference>
<dbReference type="InterPro" id="IPR018253">
    <property type="entry name" value="DnaJ_domain_CS"/>
</dbReference>
<keyword evidence="4 13" id="KW-0235">DNA replication</keyword>
<evidence type="ECO:0000256" key="7">
    <source>
        <dbReference type="ARBA" id="ARBA00022771"/>
    </source>
</evidence>
<dbReference type="HAMAP" id="MF_01152">
    <property type="entry name" value="DnaJ"/>
    <property type="match status" value="1"/>
</dbReference>
<feature type="binding site" evidence="13">
    <location>
        <position position="221"/>
    </location>
    <ligand>
        <name>Zn(2+)</name>
        <dbReference type="ChEBI" id="CHEBI:29105"/>
        <label>1</label>
    </ligand>
</feature>
<dbReference type="Gene3D" id="2.60.260.20">
    <property type="entry name" value="Urease metallochaperone UreE, N-terminal domain"/>
    <property type="match status" value="2"/>
</dbReference>
<dbReference type="GO" id="GO:0009408">
    <property type="term" value="P:response to heat"/>
    <property type="evidence" value="ECO:0007669"/>
    <property type="project" value="InterPro"/>
</dbReference>
<dbReference type="CDD" id="cd10719">
    <property type="entry name" value="DnaJ_zf"/>
    <property type="match status" value="1"/>
</dbReference>
<dbReference type="SUPFAM" id="SSF49493">
    <property type="entry name" value="HSP40/DnaJ peptide-binding domain"/>
    <property type="match status" value="2"/>
</dbReference>
<dbReference type="SMART" id="SM00271">
    <property type="entry name" value="DnaJ"/>
    <property type="match status" value="1"/>
</dbReference>
<keyword evidence="8 13" id="KW-0862">Zinc</keyword>
<comment type="subcellular location">
    <subcellularLocation>
        <location evidence="1 13">Cytoplasm</location>
    </subcellularLocation>
</comment>
<keyword evidence="10 13" id="KW-0143">Chaperone</keyword>
<feature type="binding site" evidence="13">
    <location>
        <position position="204"/>
    </location>
    <ligand>
        <name>Zn(2+)</name>
        <dbReference type="ChEBI" id="CHEBI:29105"/>
        <label>2</label>
    </ligand>
</feature>
<feature type="binding site" evidence="13">
    <location>
        <position position="161"/>
    </location>
    <ligand>
        <name>Zn(2+)</name>
        <dbReference type="ChEBI" id="CHEBI:29105"/>
        <label>1</label>
    </ligand>
</feature>
<dbReference type="PROSITE" id="PS50076">
    <property type="entry name" value="DNAJ_2"/>
    <property type="match status" value="1"/>
</dbReference>
<dbReference type="GO" id="GO:0006260">
    <property type="term" value="P:DNA replication"/>
    <property type="evidence" value="ECO:0007669"/>
    <property type="project" value="UniProtKB-KW"/>
</dbReference>
<feature type="domain" description="CR-type" evidence="16">
    <location>
        <begin position="148"/>
        <end position="230"/>
    </location>
</feature>
<evidence type="ECO:0000256" key="2">
    <source>
        <dbReference type="ARBA" id="ARBA00011738"/>
    </source>
</evidence>
<feature type="repeat" description="CXXCXGXG motif" evidence="13">
    <location>
        <begin position="161"/>
        <end position="168"/>
    </location>
</feature>
<dbReference type="GO" id="GO:0042026">
    <property type="term" value="P:protein refolding"/>
    <property type="evidence" value="ECO:0007669"/>
    <property type="project" value="TreeGrafter"/>
</dbReference>
<evidence type="ECO:0000256" key="13">
    <source>
        <dbReference type="HAMAP-Rule" id="MF_01152"/>
    </source>
</evidence>
<dbReference type="CDD" id="cd10747">
    <property type="entry name" value="DnaJ_C"/>
    <property type="match status" value="1"/>
</dbReference>
<comment type="function">
    <text evidence="13">Participates actively in the response to hyperosmotic and heat shock by preventing the aggregation of stress-denatured proteins and by disaggregating proteins, also in an autonomous, DnaK-independent fashion. Unfolded proteins bind initially to DnaJ; upon interaction with the DnaJ-bound protein, DnaK hydrolyzes its bound ATP, resulting in the formation of a stable complex. GrpE releases ADP from DnaK; ATP binding to DnaK triggers the release of the substrate protein, thus completing the reaction cycle. Several rounds of ATP-dependent interactions between DnaJ, DnaK and GrpE are required for fully efficient folding. Also involved, together with DnaK and GrpE, in the DNA replication of plasmids through activation of initiation proteins.</text>
</comment>
<dbReference type="PROSITE" id="PS00636">
    <property type="entry name" value="DNAJ_1"/>
    <property type="match status" value="1"/>
</dbReference>
<reference evidence="17" key="1">
    <citation type="submission" date="2021-02" db="EMBL/GenBank/DDBJ databases">
        <title>Infant gut strain persistence is associated with maternal origin, phylogeny, and functional potential including surface adhesion and iron acquisition.</title>
        <authorList>
            <person name="Lou Y.C."/>
        </authorList>
    </citation>
    <scope>NUCLEOTIDE SEQUENCE</scope>
    <source>
        <strain evidence="17">L3_106_000M1_dasL3_106_000M1_concoct_15</strain>
    </source>
</reference>
<keyword evidence="6 13" id="KW-0677">Repeat</keyword>
<comment type="domain">
    <text evidence="13">The J domain is necessary and sufficient to stimulate DnaK ATPase activity. Zinc center 1 plays an important role in the autonomous, DnaK-independent chaperone activity of DnaJ. Zinc center 2 is essential for interaction with DnaK and for DnaJ activity.</text>
</comment>
<dbReference type="GO" id="GO:0008270">
    <property type="term" value="F:zinc ion binding"/>
    <property type="evidence" value="ECO:0007669"/>
    <property type="project" value="UniProtKB-UniRule"/>
</dbReference>
<dbReference type="EMBL" id="JAGZCZ010000014">
    <property type="protein sequence ID" value="MBS5520549.1"/>
    <property type="molecule type" value="Genomic_DNA"/>
</dbReference>
<evidence type="ECO:0000256" key="5">
    <source>
        <dbReference type="ARBA" id="ARBA00022723"/>
    </source>
</evidence>
<feature type="binding site" evidence="13">
    <location>
        <position position="181"/>
    </location>
    <ligand>
        <name>Zn(2+)</name>
        <dbReference type="ChEBI" id="CHEBI:29105"/>
        <label>2</label>
    </ligand>
</feature>
<dbReference type="SUPFAM" id="SSF46565">
    <property type="entry name" value="Chaperone J-domain"/>
    <property type="match status" value="1"/>
</dbReference>
<evidence type="ECO:0000256" key="10">
    <source>
        <dbReference type="ARBA" id="ARBA00023186"/>
    </source>
</evidence>
<evidence type="ECO:0000256" key="14">
    <source>
        <dbReference type="PROSITE-ProRule" id="PRU00546"/>
    </source>
</evidence>
<gene>
    <name evidence="13 17" type="primary">dnaJ</name>
    <name evidence="17" type="ORF">KHX13_09625</name>
</gene>
<comment type="caution">
    <text evidence="17">The sequence shown here is derived from an EMBL/GenBank/DDBJ whole genome shotgun (WGS) entry which is preliminary data.</text>
</comment>
<dbReference type="NCBIfam" id="TIGR02349">
    <property type="entry name" value="DnaJ_bact"/>
    <property type="match status" value="1"/>
</dbReference>
<protein>
    <recommendedName>
        <fullName evidence="12 13">Chaperone protein DnaJ</fullName>
    </recommendedName>
</protein>
<comment type="subunit">
    <text evidence="2 13">Homodimer.</text>
</comment>
<feature type="binding site" evidence="13">
    <location>
        <position position="164"/>
    </location>
    <ligand>
        <name>Zn(2+)</name>
        <dbReference type="ChEBI" id="CHEBI:29105"/>
        <label>1</label>
    </ligand>
</feature>
<feature type="repeat" description="CXXCXGXG motif" evidence="13">
    <location>
        <begin position="204"/>
        <end position="211"/>
    </location>
</feature>
<evidence type="ECO:0000259" key="16">
    <source>
        <dbReference type="PROSITE" id="PS51188"/>
    </source>
</evidence>
<evidence type="ECO:0000256" key="3">
    <source>
        <dbReference type="ARBA" id="ARBA00022490"/>
    </source>
</evidence>
<evidence type="ECO:0000256" key="1">
    <source>
        <dbReference type="ARBA" id="ARBA00004496"/>
    </source>
</evidence>
<evidence type="ECO:0000313" key="18">
    <source>
        <dbReference type="Proteomes" id="UP000754226"/>
    </source>
</evidence>
<dbReference type="Pfam" id="PF01556">
    <property type="entry name" value="DnaJ_C"/>
    <property type="match status" value="1"/>
</dbReference>
<comment type="similarity">
    <text evidence="11 13">Belongs to the DnaJ family.</text>
</comment>
<feature type="domain" description="J" evidence="15">
    <location>
        <begin position="6"/>
        <end position="71"/>
    </location>
</feature>
<keyword evidence="7 13" id="KW-0863">Zinc-finger</keyword>
<dbReference type="FunFam" id="2.10.230.10:FF:000002">
    <property type="entry name" value="Molecular chaperone DnaJ"/>
    <property type="match status" value="1"/>
</dbReference>
<dbReference type="InterPro" id="IPR008971">
    <property type="entry name" value="HSP40/DnaJ_pept-bd"/>
</dbReference>